<protein>
    <submittedName>
        <fullName evidence="2">Copper amine oxidase N-terminal domain-containing protein</fullName>
    </submittedName>
</protein>
<organism evidence="2 3">
    <name type="scientific">Tepidibacter formicigenes DSM 15518</name>
    <dbReference type="NCBI Taxonomy" id="1123349"/>
    <lineage>
        <taxon>Bacteria</taxon>
        <taxon>Bacillati</taxon>
        <taxon>Bacillota</taxon>
        <taxon>Clostridia</taxon>
        <taxon>Peptostreptococcales</taxon>
        <taxon>Peptostreptococcaceae</taxon>
        <taxon>Tepidibacter</taxon>
    </lineage>
</organism>
<evidence type="ECO:0000259" key="1">
    <source>
        <dbReference type="Pfam" id="PF07833"/>
    </source>
</evidence>
<proteinExistence type="predicted"/>
<evidence type="ECO:0000313" key="3">
    <source>
        <dbReference type="Proteomes" id="UP000242497"/>
    </source>
</evidence>
<keyword evidence="3" id="KW-1185">Reference proteome</keyword>
<dbReference type="EMBL" id="FRAE01000012">
    <property type="protein sequence ID" value="SHJ75490.1"/>
    <property type="molecule type" value="Genomic_DNA"/>
</dbReference>
<dbReference type="AlphaFoldDB" id="A0A1M6LWF2"/>
<dbReference type="RefSeq" id="WP_072887407.1">
    <property type="nucleotide sequence ID" value="NZ_FRAE01000012.1"/>
</dbReference>
<reference evidence="3" key="1">
    <citation type="submission" date="2016-11" db="EMBL/GenBank/DDBJ databases">
        <authorList>
            <person name="Varghese N."/>
            <person name="Submissions S."/>
        </authorList>
    </citation>
    <scope>NUCLEOTIDE SEQUENCE [LARGE SCALE GENOMIC DNA]</scope>
    <source>
        <strain evidence="3">DSM 15518</strain>
    </source>
</reference>
<dbReference type="InterPro" id="IPR036582">
    <property type="entry name" value="Mao_N_sf"/>
</dbReference>
<dbReference type="Proteomes" id="UP000242497">
    <property type="component" value="Unassembled WGS sequence"/>
</dbReference>
<dbReference type="Pfam" id="PF07833">
    <property type="entry name" value="Cu_amine_oxidN1"/>
    <property type="match status" value="1"/>
</dbReference>
<dbReference type="OrthoDB" id="9785345at2"/>
<name>A0A1M6LWF2_9FIRM</name>
<dbReference type="SUPFAM" id="SSF55383">
    <property type="entry name" value="Copper amine oxidase, domain N"/>
    <property type="match status" value="1"/>
</dbReference>
<accession>A0A1M6LWF2</accession>
<evidence type="ECO:0000313" key="2">
    <source>
        <dbReference type="EMBL" id="SHJ75490.1"/>
    </source>
</evidence>
<dbReference type="STRING" id="1123349.SAMN02744037_00757"/>
<dbReference type="Gene3D" id="3.30.457.10">
    <property type="entry name" value="Copper amine oxidase-like, N-terminal domain"/>
    <property type="match status" value="1"/>
</dbReference>
<gene>
    <name evidence="2" type="ORF">SAMN02744037_00757</name>
</gene>
<sequence>MRKISYFLVFITILLSTTSPFILAIDKQIKITINNEILEFDISPIIENNKTLAPVRTICEKLEADITWIEDNKEIIIKKNNTTIKIKINDEKAYVNDKLVILNATPKIVSNKALAPIRFICENLNMNVVWDDKNYTVVINDNYNNIYNSLKKSLNYKGEFDMKMVMNIKIEDIDSLQFNYNIEGLTDSKNSNINGIMYLIKSDDANIQVPYKLINVNEKKYIKYLDKWNNKENIENADYFDVDLNLINSLNNRLISNFKNLTINKINSGYLINYTNEEFDNCMIEIYLNDKNEIIKEIATYTIHSIQKEKKVDTQFIIDVDFKNTKNEIKINPPIKS</sequence>
<dbReference type="InterPro" id="IPR012854">
    <property type="entry name" value="Cu_amine_oxidase-like_N"/>
</dbReference>
<feature type="domain" description="Copper amine oxidase-like N-terminal" evidence="1">
    <location>
        <begin position="33"/>
        <end position="139"/>
    </location>
</feature>